<protein>
    <recommendedName>
        <fullName evidence="3">4a-hydroxytetrahydrobiopterin dehydratase</fullName>
        <ecNumber evidence="3">4.2.1.96</ecNumber>
    </recommendedName>
</protein>
<dbReference type="Pfam" id="PF01329">
    <property type="entry name" value="Pterin_4a"/>
    <property type="match status" value="1"/>
</dbReference>
<dbReference type="AlphaFoldDB" id="A0A6H3NWX3"/>
<keyword evidence="4" id="KW-0456">Lyase</keyword>
<keyword evidence="6" id="KW-1185">Reference proteome</keyword>
<dbReference type="PANTHER" id="PTHR12599:SF0">
    <property type="entry name" value="PTERIN-4-ALPHA-CARBINOLAMINE DEHYDRATASE"/>
    <property type="match status" value="1"/>
</dbReference>
<dbReference type="InterPro" id="IPR001533">
    <property type="entry name" value="Pterin_deHydtase"/>
</dbReference>
<dbReference type="OrthoDB" id="9794987at2"/>
<comment type="similarity">
    <text evidence="2">Belongs to the pterin-4-alpha-carbinolamine dehydratase family.</text>
</comment>
<evidence type="ECO:0000256" key="4">
    <source>
        <dbReference type="ARBA" id="ARBA00023239"/>
    </source>
</evidence>
<evidence type="ECO:0000313" key="6">
    <source>
        <dbReference type="Proteomes" id="UP000297649"/>
    </source>
</evidence>
<comment type="caution">
    <text evidence="5">The sequence shown here is derived from an EMBL/GenBank/DDBJ whole genome shotgun (WGS) entry which is preliminary data.</text>
</comment>
<evidence type="ECO:0000256" key="3">
    <source>
        <dbReference type="ARBA" id="ARBA00013252"/>
    </source>
</evidence>
<sequence>MREKPTSLSNEEIENLLTLQKDWKLDSKEGIPILKFEKEFHNFTEAFSFITKVALVSESINHHAEIWNVYNKLRLQLFTHETNSLTTRDKDFITRLMD</sequence>
<dbReference type="EC" id="4.2.1.96" evidence="3"/>
<dbReference type="PANTHER" id="PTHR12599">
    <property type="entry name" value="PTERIN-4-ALPHA-CARBINOLAMINE DEHYDRATASE"/>
    <property type="match status" value="1"/>
</dbReference>
<reference evidence="5" key="1">
    <citation type="journal article" date="2019" name="PLoS Negl. Trop. Dis.">
        <title>Revisiting the worldwide diversity of Leptospira species in the environment.</title>
        <authorList>
            <person name="Vincent A.T."/>
            <person name="Schiettekatte O."/>
            <person name="Bourhy P."/>
            <person name="Veyrier F.J."/>
            <person name="Picardeau M."/>
        </authorList>
    </citation>
    <scope>NUCLEOTIDE SEQUENCE [LARGE SCALE GENOMIC DNA]</scope>
    <source>
        <strain evidence="5">201601109</strain>
    </source>
</reference>
<proteinExistence type="inferred from homology"/>
<name>A0A6H3NWX3_9LEPT</name>
<dbReference type="InterPro" id="IPR036428">
    <property type="entry name" value="PCD_sf"/>
</dbReference>
<organism evidence="5 6">
    <name type="scientific">Leptospira bandrabouensis</name>
    <dbReference type="NCBI Taxonomy" id="2484903"/>
    <lineage>
        <taxon>Bacteria</taxon>
        <taxon>Pseudomonadati</taxon>
        <taxon>Spirochaetota</taxon>
        <taxon>Spirochaetia</taxon>
        <taxon>Leptospirales</taxon>
        <taxon>Leptospiraceae</taxon>
        <taxon>Leptospira</taxon>
    </lineage>
</organism>
<dbReference type="SUPFAM" id="SSF55248">
    <property type="entry name" value="PCD-like"/>
    <property type="match status" value="1"/>
</dbReference>
<evidence type="ECO:0000256" key="1">
    <source>
        <dbReference type="ARBA" id="ARBA00001554"/>
    </source>
</evidence>
<evidence type="ECO:0000256" key="2">
    <source>
        <dbReference type="ARBA" id="ARBA00006472"/>
    </source>
</evidence>
<comment type="catalytic activity">
    <reaction evidence="1">
        <text>(4aS,6R)-4a-hydroxy-L-erythro-5,6,7,8-tetrahydrobiopterin = (6R)-L-erythro-6,7-dihydrobiopterin + H2O</text>
        <dbReference type="Rhea" id="RHEA:11920"/>
        <dbReference type="ChEBI" id="CHEBI:15377"/>
        <dbReference type="ChEBI" id="CHEBI:15642"/>
        <dbReference type="ChEBI" id="CHEBI:43120"/>
        <dbReference type="EC" id="4.2.1.96"/>
    </reaction>
</comment>
<dbReference type="GO" id="GO:0008124">
    <property type="term" value="F:4-alpha-hydroxytetrahydrobiopterin dehydratase activity"/>
    <property type="evidence" value="ECO:0007669"/>
    <property type="project" value="UniProtKB-EC"/>
</dbReference>
<gene>
    <name evidence="5" type="ORF">EHR08_00465</name>
</gene>
<evidence type="ECO:0000313" key="5">
    <source>
        <dbReference type="EMBL" id="TGN14815.1"/>
    </source>
</evidence>
<dbReference type="EMBL" id="RQHU01000005">
    <property type="protein sequence ID" value="TGN14815.1"/>
    <property type="molecule type" value="Genomic_DNA"/>
</dbReference>
<dbReference type="GO" id="GO:0006729">
    <property type="term" value="P:tetrahydrobiopterin biosynthetic process"/>
    <property type="evidence" value="ECO:0007669"/>
    <property type="project" value="InterPro"/>
</dbReference>
<dbReference type="Gene3D" id="3.30.1360.20">
    <property type="entry name" value="Transcriptional coactivator/pterin dehydratase"/>
    <property type="match status" value="1"/>
</dbReference>
<dbReference type="Proteomes" id="UP000297649">
    <property type="component" value="Unassembled WGS sequence"/>
</dbReference>
<dbReference type="RefSeq" id="WP_135744532.1">
    <property type="nucleotide sequence ID" value="NZ_JAIZBI010000001.1"/>
</dbReference>
<accession>A0A6H3NWX3</accession>